<feature type="compositionally biased region" description="Basic and acidic residues" evidence="1">
    <location>
        <begin position="191"/>
        <end position="207"/>
    </location>
</feature>
<keyword evidence="3" id="KW-1185">Reference proteome</keyword>
<name>A0ABM1ZLU7_AEDAL</name>
<evidence type="ECO:0000313" key="3">
    <source>
        <dbReference type="Proteomes" id="UP000069940"/>
    </source>
</evidence>
<sequence length="207" mass="22994">MICSGIVSKTTLHANTDHLTVKSKICREDTWGISYSVPLREDHPQRDRIEQLVSSSRLTNSVRPSGPNKSSSKKNNRKTPRTKRAPFRGSFTCSFAWQPDHYAGFESATQRGDQRDRIGEAKRLEPLQLGRRSEADVVTASATVVIVEPGFEEIDWRSAGPKEAIKSVGRSVDGERACTREEESASVETGGDGHTHGNRESSLRTHY</sequence>
<reference evidence="2" key="2">
    <citation type="submission" date="2025-05" db="UniProtKB">
        <authorList>
            <consortium name="EnsemblMetazoa"/>
        </authorList>
    </citation>
    <scope>IDENTIFICATION</scope>
    <source>
        <strain evidence="2">Foshan</strain>
    </source>
</reference>
<accession>A0ABM1ZLU7</accession>
<evidence type="ECO:0000256" key="1">
    <source>
        <dbReference type="SAM" id="MobiDB-lite"/>
    </source>
</evidence>
<feature type="compositionally biased region" description="Polar residues" evidence="1">
    <location>
        <begin position="53"/>
        <end position="62"/>
    </location>
</feature>
<dbReference type="EnsemblMetazoa" id="AALFPA23_019710.R29027">
    <property type="protein sequence ID" value="AALFPA23_019710.P29027"/>
    <property type="gene ID" value="AALFPA23_019710"/>
</dbReference>
<evidence type="ECO:0000313" key="2">
    <source>
        <dbReference type="EnsemblMetazoa" id="AALFPA23_019710.P29027"/>
    </source>
</evidence>
<feature type="region of interest" description="Disordered" evidence="1">
    <location>
        <begin position="167"/>
        <end position="207"/>
    </location>
</feature>
<evidence type="ECO:0008006" key="4">
    <source>
        <dbReference type="Google" id="ProtNLM"/>
    </source>
</evidence>
<dbReference type="GeneID" id="109623239"/>
<feature type="compositionally biased region" description="Basic residues" evidence="1">
    <location>
        <begin position="71"/>
        <end position="86"/>
    </location>
</feature>
<protein>
    <recommendedName>
        <fullName evidence="4">Secreted protein</fullName>
    </recommendedName>
</protein>
<feature type="region of interest" description="Disordered" evidence="1">
    <location>
        <begin position="53"/>
        <end position="87"/>
    </location>
</feature>
<feature type="compositionally biased region" description="Basic and acidic residues" evidence="1">
    <location>
        <begin position="172"/>
        <end position="183"/>
    </location>
</feature>
<dbReference type="Proteomes" id="UP000069940">
    <property type="component" value="Unassembled WGS sequence"/>
</dbReference>
<reference evidence="3" key="1">
    <citation type="journal article" date="2015" name="Proc. Natl. Acad. Sci. U.S.A.">
        <title>Genome sequence of the Asian Tiger mosquito, Aedes albopictus, reveals insights into its biology, genetics, and evolution.</title>
        <authorList>
            <person name="Chen X.G."/>
            <person name="Jiang X."/>
            <person name="Gu J."/>
            <person name="Xu M."/>
            <person name="Wu Y."/>
            <person name="Deng Y."/>
            <person name="Zhang C."/>
            <person name="Bonizzoni M."/>
            <person name="Dermauw W."/>
            <person name="Vontas J."/>
            <person name="Armbruster P."/>
            <person name="Huang X."/>
            <person name="Yang Y."/>
            <person name="Zhang H."/>
            <person name="He W."/>
            <person name="Peng H."/>
            <person name="Liu Y."/>
            <person name="Wu K."/>
            <person name="Chen J."/>
            <person name="Lirakis M."/>
            <person name="Topalis P."/>
            <person name="Van Leeuwen T."/>
            <person name="Hall A.B."/>
            <person name="Jiang X."/>
            <person name="Thorpe C."/>
            <person name="Mueller R.L."/>
            <person name="Sun C."/>
            <person name="Waterhouse R.M."/>
            <person name="Yan G."/>
            <person name="Tu Z.J."/>
            <person name="Fang X."/>
            <person name="James A.A."/>
        </authorList>
    </citation>
    <scope>NUCLEOTIDE SEQUENCE [LARGE SCALE GENOMIC DNA]</scope>
    <source>
        <strain evidence="3">Foshan</strain>
    </source>
</reference>
<proteinExistence type="predicted"/>
<dbReference type="RefSeq" id="XP_062701901.1">
    <property type="nucleotide sequence ID" value="XM_062845917.1"/>
</dbReference>
<organism evidence="2 3">
    <name type="scientific">Aedes albopictus</name>
    <name type="common">Asian tiger mosquito</name>
    <name type="synonym">Stegomyia albopicta</name>
    <dbReference type="NCBI Taxonomy" id="7160"/>
    <lineage>
        <taxon>Eukaryota</taxon>
        <taxon>Metazoa</taxon>
        <taxon>Ecdysozoa</taxon>
        <taxon>Arthropoda</taxon>
        <taxon>Hexapoda</taxon>
        <taxon>Insecta</taxon>
        <taxon>Pterygota</taxon>
        <taxon>Neoptera</taxon>
        <taxon>Endopterygota</taxon>
        <taxon>Diptera</taxon>
        <taxon>Nematocera</taxon>
        <taxon>Culicoidea</taxon>
        <taxon>Culicidae</taxon>
        <taxon>Culicinae</taxon>
        <taxon>Aedini</taxon>
        <taxon>Aedes</taxon>
        <taxon>Stegomyia</taxon>
    </lineage>
</organism>